<dbReference type="Proteomes" id="UP001281761">
    <property type="component" value="Unassembled WGS sequence"/>
</dbReference>
<evidence type="ECO:0000256" key="13">
    <source>
        <dbReference type="ARBA" id="ARBA00023228"/>
    </source>
</evidence>
<feature type="transmembrane region" description="Helical" evidence="15">
    <location>
        <begin position="226"/>
        <end position="248"/>
    </location>
</feature>
<evidence type="ECO:0000256" key="15">
    <source>
        <dbReference type="SAM" id="Phobius"/>
    </source>
</evidence>
<proteinExistence type="inferred from homology"/>
<dbReference type="PANTHER" id="PTHR22950">
    <property type="entry name" value="AMINO ACID TRANSPORTER"/>
    <property type="match status" value="1"/>
</dbReference>
<comment type="caution">
    <text evidence="17">The sequence shown here is derived from an EMBL/GenBank/DDBJ whole genome shotgun (WGS) entry which is preliminary data.</text>
</comment>
<evidence type="ECO:0000256" key="1">
    <source>
        <dbReference type="ARBA" id="ARBA00004107"/>
    </source>
</evidence>
<evidence type="ECO:0000256" key="9">
    <source>
        <dbReference type="ARBA" id="ARBA00023053"/>
    </source>
</evidence>
<keyword evidence="4 15" id="KW-0812">Transmembrane</keyword>
<evidence type="ECO:0000256" key="8">
    <source>
        <dbReference type="ARBA" id="ARBA00022989"/>
    </source>
</evidence>
<evidence type="ECO:0000256" key="5">
    <source>
        <dbReference type="ARBA" id="ARBA00022723"/>
    </source>
</evidence>
<feature type="transmembrane region" description="Helical" evidence="15">
    <location>
        <begin position="368"/>
        <end position="390"/>
    </location>
</feature>
<feature type="transmembrane region" description="Helical" evidence="15">
    <location>
        <begin position="396"/>
        <end position="416"/>
    </location>
</feature>
<keyword evidence="8 15" id="KW-1133">Transmembrane helix</keyword>
<feature type="transmembrane region" description="Helical" evidence="15">
    <location>
        <begin position="12"/>
        <end position="32"/>
    </location>
</feature>
<protein>
    <submittedName>
        <fullName evidence="17">Transmembrane amino acid transporter</fullName>
    </submittedName>
</protein>
<evidence type="ECO:0000313" key="17">
    <source>
        <dbReference type="EMBL" id="KAK2957195.1"/>
    </source>
</evidence>
<dbReference type="InterPro" id="IPR013057">
    <property type="entry name" value="AA_transpt_TM"/>
</dbReference>
<keyword evidence="13" id="KW-0458">Lysosome</keyword>
<keyword evidence="12" id="KW-0325">Glycoprotein</keyword>
<feature type="transmembrane region" description="Helical" evidence="15">
    <location>
        <begin position="157"/>
        <end position="175"/>
    </location>
</feature>
<comment type="similarity">
    <text evidence="14">Belongs to the amino acid/polyamine transporter 2 family. SLC38A9 subfamily.</text>
</comment>
<evidence type="ECO:0000256" key="4">
    <source>
        <dbReference type="ARBA" id="ARBA00022692"/>
    </source>
</evidence>
<evidence type="ECO:0000256" key="2">
    <source>
        <dbReference type="ARBA" id="ARBA00004155"/>
    </source>
</evidence>
<keyword evidence="7" id="KW-0029">Amino-acid transport</keyword>
<keyword evidence="5" id="KW-0479">Metal-binding</keyword>
<feature type="transmembrane region" description="Helical" evidence="15">
    <location>
        <begin position="130"/>
        <end position="150"/>
    </location>
</feature>
<evidence type="ECO:0000256" key="11">
    <source>
        <dbReference type="ARBA" id="ARBA00023157"/>
    </source>
</evidence>
<reference evidence="17 18" key="1">
    <citation type="journal article" date="2022" name="bioRxiv">
        <title>Genomics of Preaxostyla Flagellates Illuminates Evolutionary Transitions and the Path Towards Mitochondrial Loss.</title>
        <authorList>
            <person name="Novak L.V.F."/>
            <person name="Treitli S.C."/>
            <person name="Pyrih J."/>
            <person name="Halakuc P."/>
            <person name="Pipaliya S.V."/>
            <person name="Vacek V."/>
            <person name="Brzon O."/>
            <person name="Soukal P."/>
            <person name="Eme L."/>
            <person name="Dacks J.B."/>
            <person name="Karnkowska A."/>
            <person name="Elias M."/>
            <person name="Hampl V."/>
        </authorList>
    </citation>
    <scope>NUCLEOTIDE SEQUENCE [LARGE SCALE GENOMIC DNA]</scope>
    <source>
        <strain evidence="17">NAU3</strain>
        <tissue evidence="17">Gut</tissue>
    </source>
</reference>
<keyword evidence="10 15" id="KW-0472">Membrane</keyword>
<evidence type="ECO:0000256" key="10">
    <source>
        <dbReference type="ARBA" id="ARBA00023136"/>
    </source>
</evidence>
<keyword evidence="9" id="KW-0915">Sodium</keyword>
<organism evidence="17 18">
    <name type="scientific">Blattamonas nauphoetae</name>
    <dbReference type="NCBI Taxonomy" id="2049346"/>
    <lineage>
        <taxon>Eukaryota</taxon>
        <taxon>Metamonada</taxon>
        <taxon>Preaxostyla</taxon>
        <taxon>Oxymonadida</taxon>
        <taxon>Blattamonas</taxon>
    </lineage>
</organism>
<dbReference type="Pfam" id="PF01490">
    <property type="entry name" value="Aa_trans"/>
    <property type="match status" value="1"/>
</dbReference>
<evidence type="ECO:0000256" key="6">
    <source>
        <dbReference type="ARBA" id="ARBA00022753"/>
    </source>
</evidence>
<evidence type="ECO:0000256" key="14">
    <source>
        <dbReference type="ARBA" id="ARBA00038442"/>
    </source>
</evidence>
<feature type="transmembrane region" description="Helical" evidence="15">
    <location>
        <begin position="459"/>
        <end position="483"/>
    </location>
</feature>
<feature type="transmembrane region" description="Helical" evidence="15">
    <location>
        <begin position="275"/>
        <end position="295"/>
    </location>
</feature>
<keyword evidence="11" id="KW-1015">Disulfide bond</keyword>
<dbReference type="PANTHER" id="PTHR22950:SF244">
    <property type="entry name" value="NEUTRAL AMINO ACID TRANSPORTER 9"/>
    <property type="match status" value="1"/>
</dbReference>
<evidence type="ECO:0000256" key="7">
    <source>
        <dbReference type="ARBA" id="ARBA00022970"/>
    </source>
</evidence>
<evidence type="ECO:0000259" key="16">
    <source>
        <dbReference type="Pfam" id="PF01490"/>
    </source>
</evidence>
<keyword evidence="6" id="KW-0967">Endosome</keyword>
<gene>
    <name evidence="17" type="ORF">BLNAU_7789</name>
</gene>
<feature type="domain" description="Amino acid transporter transmembrane" evidence="16">
    <location>
        <begin position="13"/>
        <end position="417"/>
    </location>
</feature>
<evidence type="ECO:0000313" key="18">
    <source>
        <dbReference type="Proteomes" id="UP001281761"/>
    </source>
</evidence>
<comment type="subcellular location">
    <subcellularLocation>
        <location evidence="1">Late endosome membrane</location>
        <topology evidence="1">Multi-pass membrane protein</topology>
    </subcellularLocation>
    <subcellularLocation>
        <location evidence="2">Lysosome membrane</location>
        <topology evidence="2">Multi-pass membrane protein</topology>
    </subcellularLocation>
</comment>
<feature type="transmembrane region" description="Helical" evidence="15">
    <location>
        <begin position="79"/>
        <end position="103"/>
    </location>
</feature>
<evidence type="ECO:0000256" key="3">
    <source>
        <dbReference type="ARBA" id="ARBA00022448"/>
    </source>
</evidence>
<sequence length="486" mass="53861">MAKAGAQPSFVLVFSLAATLIGSTNISLPWVISQSGLILGPILIVFVGLLSAYSGHLILKNSKGYFDFGIKCRDTLGKWSEVLAQIISVVMMISAQISLHIFLSQNVFSLVNAFISFAKGVPPAWWKREIAALIILALEFPLTLLTNLKFIIRLSSFGFIAVLAVSVIVIVTGVTPPGGITLDGATMFSTNFPISLGVLSVSFFIHNMLSSMFHDARSPKHNPINLFLGFFIDILIYTSVGVAGYLGYHHFPDPITGECRTVPDNYLLCFSSTNVWAFVARIFLTLQMLITWPVMFRQMRSSFFEGFFPKCAIHCGAGCVCPRRQIRAHDRHDETQPLLDNLPAESREVRTIERQAADRSTGPVELNFWIHILPFAIVFMGITTLFALFYPSVGNILRFAGALSGFVYIYLLPTLVEAVVQYRKMAIPEPSMTPDPNGSINQDLNLMGKSEDVVTKRSFVWTVTKTTLMIIYGLAVLAFQFVFRAK</sequence>
<name>A0ABQ9Y0E7_9EUKA</name>
<feature type="transmembrane region" description="Helical" evidence="15">
    <location>
        <begin position="187"/>
        <end position="205"/>
    </location>
</feature>
<feature type="transmembrane region" description="Helical" evidence="15">
    <location>
        <begin position="38"/>
        <end position="59"/>
    </location>
</feature>
<keyword evidence="3" id="KW-0813">Transport</keyword>
<evidence type="ECO:0000256" key="12">
    <source>
        <dbReference type="ARBA" id="ARBA00023180"/>
    </source>
</evidence>
<dbReference type="EMBL" id="JARBJD010000048">
    <property type="protein sequence ID" value="KAK2957195.1"/>
    <property type="molecule type" value="Genomic_DNA"/>
</dbReference>
<keyword evidence="18" id="KW-1185">Reference proteome</keyword>
<accession>A0ABQ9Y0E7</accession>